<feature type="transmembrane region" description="Helical" evidence="2">
    <location>
        <begin position="98"/>
        <end position="118"/>
    </location>
</feature>
<dbReference type="Proteomes" id="UP000656274">
    <property type="component" value="Unassembled WGS sequence"/>
</dbReference>
<dbReference type="InterPro" id="IPR052173">
    <property type="entry name" value="Beta-lactam_resp_regulator"/>
</dbReference>
<keyword evidence="5" id="KW-1185">Reference proteome</keyword>
<evidence type="ECO:0000313" key="4">
    <source>
        <dbReference type="EMBL" id="MBE9576797.1"/>
    </source>
</evidence>
<dbReference type="PANTHER" id="PTHR34978">
    <property type="entry name" value="POSSIBLE SENSOR-TRANSDUCER PROTEIN BLAR"/>
    <property type="match status" value="1"/>
</dbReference>
<sequence>MENLLIYFLKANGLIILFYLMYVLFLRKETFFVSNRWYLISGLILSLILPLITFTKIIWVEPTPIPEFYEEVIPLTNNVIEVPIQETPLDWSLILTTAYAVISILIVMKITLELVSFFNKIRKHQKQKESDFTLIHSDTTENPFSFFHYIVINPNRFSKEEFQHILTHESIHVKQKHSIDVLLSKLFCALFWANPMIWLYRKAILQNLEFIADSETFQQIENKYEYQRTLLKVVTHQHDLSITNQFYQSLIKKRIVMLHTNQSNKRNVWKYATILPLLVGFMLLFQIETVAQVKEVVISKSVTNQIVEFIIDKNTTDEKIKAESEVLKKEYGVDLKISKIKRNVKNEIIALEAKFEDIDKTTGKISIKGEDPIEPIRFFKELKANGKGKMGFDRNNISTVFAKMQSGDENQTIKIKKSDTDETIYIINGKEYSKEEMKDKIVELDGAIEINEDGKTGKKIMVFKGNSFLSNEPNTVIYLDDQIISEEEMKKIDAEVIKSVDVKKGNIKKEIKIVTKNSSGLTDDTEIYINGKKATKEELDKIEREEIESVNVNNNNGKKSIEIQKRNIKTIQGGSWKEVEREMEMSKAEMEKAKAEMEKAKAEMERNKNTKIIETENGNQSVIYGGNRLKIPGIPSVKIENGKLDIYVNGKKLKNAEDFLTMNHEKIYFLEVTEKETNENNIVVVKKIEVKTK</sequence>
<feature type="domain" description="Peptidase M56" evidence="3">
    <location>
        <begin position="95"/>
        <end position="258"/>
    </location>
</feature>
<feature type="transmembrane region" description="Helical" evidence="2">
    <location>
        <begin position="37"/>
        <end position="59"/>
    </location>
</feature>
<reference evidence="4 5" key="1">
    <citation type="submission" date="2020-10" db="EMBL/GenBank/DDBJ databases">
        <title>The genome sequence of Flavobacterium aquaticum 1Y8A.</title>
        <authorList>
            <person name="Liu Y."/>
        </authorList>
    </citation>
    <scope>NUCLEOTIDE SEQUENCE [LARGE SCALE GENOMIC DNA]</scope>
    <source>
        <strain evidence="4 5">1Y8A</strain>
    </source>
</reference>
<dbReference type="EMBL" id="JADFTZ010000003">
    <property type="protein sequence ID" value="MBE9576797.1"/>
    <property type="molecule type" value="Genomic_DNA"/>
</dbReference>
<evidence type="ECO:0000256" key="1">
    <source>
        <dbReference type="SAM" id="Coils"/>
    </source>
</evidence>
<evidence type="ECO:0000313" key="5">
    <source>
        <dbReference type="Proteomes" id="UP000656274"/>
    </source>
</evidence>
<accession>A0ABR9WS97</accession>
<comment type="caution">
    <text evidence="4">The sequence shown here is derived from an EMBL/GenBank/DDBJ whole genome shotgun (WGS) entry which is preliminary data.</text>
</comment>
<dbReference type="CDD" id="cd07341">
    <property type="entry name" value="M56_BlaR1_MecR1_like"/>
    <property type="match status" value="1"/>
</dbReference>
<name>A0ABR9WS97_9FLAO</name>
<evidence type="ECO:0000256" key="2">
    <source>
        <dbReference type="SAM" id="Phobius"/>
    </source>
</evidence>
<protein>
    <recommendedName>
        <fullName evidence="3">Peptidase M56 domain-containing protein</fullName>
    </recommendedName>
</protein>
<feature type="coiled-coil region" evidence="1">
    <location>
        <begin position="576"/>
        <end position="614"/>
    </location>
</feature>
<keyword evidence="2" id="KW-1133">Transmembrane helix</keyword>
<keyword evidence="2" id="KW-0472">Membrane</keyword>
<gene>
    <name evidence="4" type="ORF">IM755_08765</name>
</gene>
<dbReference type="PANTHER" id="PTHR34978:SF3">
    <property type="entry name" value="SLR0241 PROTEIN"/>
    <property type="match status" value="1"/>
</dbReference>
<dbReference type="InterPro" id="IPR008756">
    <property type="entry name" value="Peptidase_M56"/>
</dbReference>
<dbReference type="RefSeq" id="WP_194095857.1">
    <property type="nucleotide sequence ID" value="NZ_JADFTZ010000003.1"/>
</dbReference>
<feature type="transmembrane region" description="Helical" evidence="2">
    <location>
        <begin position="6"/>
        <end position="25"/>
    </location>
</feature>
<keyword evidence="1" id="KW-0175">Coiled coil</keyword>
<evidence type="ECO:0000259" key="3">
    <source>
        <dbReference type="Pfam" id="PF05569"/>
    </source>
</evidence>
<dbReference type="Pfam" id="PF05569">
    <property type="entry name" value="Peptidase_M56"/>
    <property type="match status" value="1"/>
</dbReference>
<proteinExistence type="predicted"/>
<feature type="transmembrane region" description="Helical" evidence="2">
    <location>
        <begin position="268"/>
        <end position="287"/>
    </location>
</feature>
<keyword evidence="2" id="KW-0812">Transmembrane</keyword>
<organism evidence="4 5">
    <name type="scientific">Flavobacterium proteolyticum</name>
    <dbReference type="NCBI Taxonomy" id="2911683"/>
    <lineage>
        <taxon>Bacteria</taxon>
        <taxon>Pseudomonadati</taxon>
        <taxon>Bacteroidota</taxon>
        <taxon>Flavobacteriia</taxon>
        <taxon>Flavobacteriales</taxon>
        <taxon>Flavobacteriaceae</taxon>
        <taxon>Flavobacterium</taxon>
    </lineage>
</organism>